<feature type="transmembrane region" description="Helical" evidence="1">
    <location>
        <begin position="6"/>
        <end position="25"/>
    </location>
</feature>
<proteinExistence type="predicted"/>
<dbReference type="EMBL" id="SOBG01000011">
    <property type="protein sequence ID" value="TDT67367.1"/>
    <property type="molecule type" value="Genomic_DNA"/>
</dbReference>
<organism evidence="2 3">
    <name type="scientific">Hypnocyclicus thermotrophus</name>
    <dbReference type="NCBI Taxonomy" id="1627895"/>
    <lineage>
        <taxon>Bacteria</taxon>
        <taxon>Fusobacteriati</taxon>
        <taxon>Fusobacteriota</taxon>
        <taxon>Fusobacteriia</taxon>
        <taxon>Fusobacteriales</taxon>
        <taxon>Fusobacteriaceae</taxon>
        <taxon>Hypnocyclicus</taxon>
    </lineage>
</organism>
<protein>
    <submittedName>
        <fullName evidence="2">Uncharacterized protein</fullName>
    </submittedName>
</protein>
<accession>A0AA46DX21</accession>
<reference evidence="2 3" key="1">
    <citation type="submission" date="2019-03" db="EMBL/GenBank/DDBJ databases">
        <title>Genomic Encyclopedia of Type Strains, Phase IV (KMG-IV): sequencing the most valuable type-strain genomes for metagenomic binning, comparative biology and taxonomic classification.</title>
        <authorList>
            <person name="Goeker M."/>
        </authorList>
    </citation>
    <scope>NUCLEOTIDE SEQUENCE [LARGE SCALE GENOMIC DNA]</scope>
    <source>
        <strain evidence="2 3">DSM 100055</strain>
    </source>
</reference>
<dbReference type="Proteomes" id="UP000294678">
    <property type="component" value="Unassembled WGS sequence"/>
</dbReference>
<gene>
    <name evidence="2" type="ORF">EV215_2045</name>
</gene>
<evidence type="ECO:0000313" key="3">
    <source>
        <dbReference type="Proteomes" id="UP000294678"/>
    </source>
</evidence>
<keyword evidence="1" id="KW-1133">Transmembrane helix</keyword>
<evidence type="ECO:0000313" key="2">
    <source>
        <dbReference type="EMBL" id="TDT67367.1"/>
    </source>
</evidence>
<feature type="transmembrane region" description="Helical" evidence="1">
    <location>
        <begin position="41"/>
        <end position="60"/>
    </location>
</feature>
<keyword evidence="1" id="KW-0812">Transmembrane</keyword>
<sequence>MFRTIINFYAMGSFLALISTFYIVYKYKKLFKKSEYTEKHYVVLFFIMSLSSWYFFYLFFEDLKEHSDDIEDIIIEIKRQIDMFLDEL</sequence>
<keyword evidence="1" id="KW-0472">Membrane</keyword>
<dbReference type="AlphaFoldDB" id="A0AA46DX21"/>
<name>A0AA46DX21_9FUSO</name>
<evidence type="ECO:0000256" key="1">
    <source>
        <dbReference type="SAM" id="Phobius"/>
    </source>
</evidence>
<dbReference type="RefSeq" id="WP_134113895.1">
    <property type="nucleotide sequence ID" value="NZ_SOBG01000011.1"/>
</dbReference>
<keyword evidence="3" id="KW-1185">Reference proteome</keyword>
<comment type="caution">
    <text evidence="2">The sequence shown here is derived from an EMBL/GenBank/DDBJ whole genome shotgun (WGS) entry which is preliminary data.</text>
</comment>